<dbReference type="EMBL" id="ML735781">
    <property type="protein sequence ID" value="KAE8414678.1"/>
    <property type="molecule type" value="Genomic_DNA"/>
</dbReference>
<proteinExistence type="predicted"/>
<dbReference type="SUPFAM" id="SSF52266">
    <property type="entry name" value="SGNH hydrolase"/>
    <property type="match status" value="1"/>
</dbReference>
<reference evidence="2 3" key="1">
    <citation type="submission" date="2019-04" db="EMBL/GenBank/DDBJ databases">
        <authorList>
            <consortium name="DOE Joint Genome Institute"/>
            <person name="Mondo S."/>
            <person name="Kjaerbolling I."/>
            <person name="Vesth T."/>
            <person name="Frisvad J.C."/>
            <person name="Nybo J.L."/>
            <person name="Theobald S."/>
            <person name="Kildgaard S."/>
            <person name="Isbrandt T."/>
            <person name="Kuo A."/>
            <person name="Sato A."/>
            <person name="Lyhne E.K."/>
            <person name="Kogle M.E."/>
            <person name="Wiebenga A."/>
            <person name="Kun R.S."/>
            <person name="Lubbers R.J."/>
            <person name="Makela M.R."/>
            <person name="Barry K."/>
            <person name="Chovatia M."/>
            <person name="Clum A."/>
            <person name="Daum C."/>
            <person name="Haridas S."/>
            <person name="He G."/>
            <person name="LaButti K."/>
            <person name="Lipzen A."/>
            <person name="Riley R."/>
            <person name="Salamov A."/>
            <person name="Simmons B.A."/>
            <person name="Magnuson J.K."/>
            <person name="Henrissat B."/>
            <person name="Mortensen U.H."/>
            <person name="Larsen T.O."/>
            <person name="Devries R.P."/>
            <person name="Grigoriev I.V."/>
            <person name="Machida M."/>
            <person name="Baker S.E."/>
            <person name="Andersen M.R."/>
            <person name="Cantor M.N."/>
            <person name="Hua S.X."/>
        </authorList>
    </citation>
    <scope>NUCLEOTIDE SEQUENCE [LARGE SCALE GENOMIC DNA]</scope>
    <source>
        <strain evidence="2 3">CBS 117616</strain>
    </source>
</reference>
<dbReference type="InterPro" id="IPR013830">
    <property type="entry name" value="SGNH_hydro"/>
</dbReference>
<feature type="domain" description="SGNH hydrolase-type esterase" evidence="1">
    <location>
        <begin position="13"/>
        <end position="218"/>
    </location>
</feature>
<evidence type="ECO:0000259" key="1">
    <source>
        <dbReference type="Pfam" id="PF13472"/>
    </source>
</evidence>
<evidence type="ECO:0000313" key="2">
    <source>
        <dbReference type="EMBL" id="KAE8414678.1"/>
    </source>
</evidence>
<protein>
    <submittedName>
        <fullName evidence="2">GDSL Lipase/Acylhydrolase family protein</fullName>
    </submittedName>
</protein>
<evidence type="ECO:0000313" key="3">
    <source>
        <dbReference type="Proteomes" id="UP000325395"/>
    </source>
</evidence>
<dbReference type="InterPro" id="IPR036514">
    <property type="entry name" value="SGNH_hydro_sf"/>
</dbReference>
<accession>A0ABQ6WDL1</accession>
<dbReference type="Proteomes" id="UP000325395">
    <property type="component" value="Unassembled WGS sequence"/>
</dbReference>
<dbReference type="Gene3D" id="3.40.50.1110">
    <property type="entry name" value="SGNH hydrolase"/>
    <property type="match status" value="1"/>
</dbReference>
<keyword evidence="3" id="KW-1185">Reference proteome</keyword>
<dbReference type="InterPro" id="IPR045136">
    <property type="entry name" value="Iah1-like"/>
</dbReference>
<name>A0ABQ6WDL1_9EURO</name>
<organism evidence="2 3">
    <name type="scientific">Aspergillus pseudocaelatus</name>
    <dbReference type="NCBI Taxonomy" id="1825620"/>
    <lineage>
        <taxon>Eukaryota</taxon>
        <taxon>Fungi</taxon>
        <taxon>Dikarya</taxon>
        <taxon>Ascomycota</taxon>
        <taxon>Pezizomycotina</taxon>
        <taxon>Eurotiomycetes</taxon>
        <taxon>Eurotiomycetidae</taxon>
        <taxon>Eurotiales</taxon>
        <taxon>Aspergillaceae</taxon>
        <taxon>Aspergillus</taxon>
        <taxon>Aspergillus subgen. Circumdati</taxon>
    </lineage>
</organism>
<dbReference type="PANTHER" id="PTHR14209">
    <property type="entry name" value="ISOAMYL ACETATE-HYDROLYZING ESTERASE 1"/>
    <property type="match status" value="1"/>
</dbReference>
<dbReference type="PANTHER" id="PTHR14209:SF19">
    <property type="entry name" value="ISOAMYL ACETATE-HYDROLYZING ESTERASE 1 HOMOLOG"/>
    <property type="match status" value="1"/>
</dbReference>
<sequence length="251" mass="28358">MAPLDQPFDQFILFGDSLTQMSSNQDDGFGYHPALQDAYSRRLDVINRGFSGYTSAMALKVLPKFFPRPETATVRFLAICLGCNDAVMAGMYQHTPLEAYKSNLRRIAQHPVVKAQNPRILLLTPPPVNQYQLEDFDASEGVPHPSRTAAQTRKYAEAVIELGKELDVPVVDLWSAFMRYIGWKEGDVLVGSREAPNNEGFEALFADGLHLTGKAYKIEFDAVMEVIERNWPDQVPEKLEMVFEDWREAPM</sequence>
<dbReference type="Pfam" id="PF13472">
    <property type="entry name" value="Lipase_GDSL_2"/>
    <property type="match status" value="1"/>
</dbReference>
<gene>
    <name evidence="2" type="ORF">BDV36DRAFT_285998</name>
</gene>
<dbReference type="CDD" id="cd01838">
    <property type="entry name" value="Isoamyl_acetate_hydrolase_like"/>
    <property type="match status" value="1"/>
</dbReference>